<accession>A0A644YZY8</accession>
<dbReference type="AlphaFoldDB" id="A0A644YZY8"/>
<feature type="transmembrane region" description="Helical" evidence="1">
    <location>
        <begin position="45"/>
        <end position="63"/>
    </location>
</feature>
<evidence type="ECO:0000256" key="1">
    <source>
        <dbReference type="SAM" id="Phobius"/>
    </source>
</evidence>
<protein>
    <submittedName>
        <fullName evidence="2">Uncharacterized protein</fullName>
    </submittedName>
</protein>
<reference evidence="2" key="1">
    <citation type="submission" date="2019-08" db="EMBL/GenBank/DDBJ databases">
        <authorList>
            <person name="Kucharzyk K."/>
            <person name="Murdoch R.W."/>
            <person name="Higgins S."/>
            <person name="Loffler F."/>
        </authorList>
    </citation>
    <scope>NUCLEOTIDE SEQUENCE</scope>
</reference>
<keyword evidence="1" id="KW-1133">Transmembrane helix</keyword>
<keyword evidence="1" id="KW-0472">Membrane</keyword>
<proteinExistence type="predicted"/>
<evidence type="ECO:0000313" key="2">
    <source>
        <dbReference type="EMBL" id="MPM34136.1"/>
    </source>
</evidence>
<name>A0A644YZY8_9ZZZZ</name>
<dbReference type="EMBL" id="VSSQ01006881">
    <property type="protein sequence ID" value="MPM34136.1"/>
    <property type="molecule type" value="Genomic_DNA"/>
</dbReference>
<keyword evidence="1" id="KW-0812">Transmembrane</keyword>
<comment type="caution">
    <text evidence="2">The sequence shown here is derived from an EMBL/GenBank/DDBJ whole genome shotgun (WGS) entry which is preliminary data.</text>
</comment>
<organism evidence="2">
    <name type="scientific">bioreactor metagenome</name>
    <dbReference type="NCBI Taxonomy" id="1076179"/>
    <lineage>
        <taxon>unclassified sequences</taxon>
        <taxon>metagenomes</taxon>
        <taxon>ecological metagenomes</taxon>
    </lineage>
</organism>
<gene>
    <name evidence="2" type="ORF">SDC9_80718</name>
</gene>
<sequence>MRLDGKPERRCCLMHQGKLGGLGHAVVTEVQFNGGKQLCIRGKKLLALGALGIYGAHPLGIAVA</sequence>